<evidence type="ECO:0000259" key="1">
    <source>
        <dbReference type="PROSITE" id="PS50943"/>
    </source>
</evidence>
<comment type="caution">
    <text evidence="2">The sequence shown here is derived from an EMBL/GenBank/DDBJ whole genome shotgun (WGS) entry which is preliminary data.</text>
</comment>
<dbReference type="SUPFAM" id="SSF47413">
    <property type="entry name" value="lambda repressor-like DNA-binding domains"/>
    <property type="match status" value="1"/>
</dbReference>
<organism evidence="2 3">
    <name type="scientific">Thermocrispum agreste</name>
    <dbReference type="NCBI Taxonomy" id="37925"/>
    <lineage>
        <taxon>Bacteria</taxon>
        <taxon>Bacillati</taxon>
        <taxon>Actinomycetota</taxon>
        <taxon>Actinomycetes</taxon>
        <taxon>Pseudonocardiales</taxon>
        <taxon>Pseudonocardiaceae</taxon>
        <taxon>Thermocrispum</taxon>
    </lineage>
</organism>
<evidence type="ECO:0000313" key="3">
    <source>
        <dbReference type="Proteomes" id="UP000249324"/>
    </source>
</evidence>
<dbReference type="EMBL" id="QGUI02000004">
    <property type="protein sequence ID" value="MFO7190764.1"/>
    <property type="molecule type" value="Genomic_DNA"/>
</dbReference>
<dbReference type="Gene3D" id="1.10.260.40">
    <property type="entry name" value="lambda repressor-like DNA-binding domains"/>
    <property type="match status" value="1"/>
</dbReference>
<dbReference type="PROSITE" id="PS50943">
    <property type="entry name" value="HTH_CROC1"/>
    <property type="match status" value="1"/>
</dbReference>
<gene>
    <name evidence="2" type="ORF">DIU77_000760</name>
</gene>
<dbReference type="InterPro" id="IPR001387">
    <property type="entry name" value="Cro/C1-type_HTH"/>
</dbReference>
<dbReference type="Pfam" id="PF19054">
    <property type="entry name" value="DUF5753"/>
    <property type="match status" value="1"/>
</dbReference>
<dbReference type="InterPro" id="IPR010982">
    <property type="entry name" value="Lambda_DNA-bd_dom_sf"/>
</dbReference>
<dbReference type="Proteomes" id="UP000249324">
    <property type="component" value="Unassembled WGS sequence"/>
</dbReference>
<feature type="domain" description="HTH cro/C1-type" evidence="1">
    <location>
        <begin position="38"/>
        <end position="91"/>
    </location>
</feature>
<dbReference type="AlphaFoldDB" id="A0ABD6FCW4"/>
<name>A0ABD6FCW4_9PSEU</name>
<dbReference type="CDD" id="cd00093">
    <property type="entry name" value="HTH_XRE"/>
    <property type="match status" value="1"/>
</dbReference>
<protein>
    <submittedName>
        <fullName evidence="2">Helix-turn-helix transcriptional regulator</fullName>
    </submittedName>
</protein>
<dbReference type="SMART" id="SM00530">
    <property type="entry name" value="HTH_XRE"/>
    <property type="match status" value="1"/>
</dbReference>
<dbReference type="InterPro" id="IPR043917">
    <property type="entry name" value="DUF5753"/>
</dbReference>
<proteinExistence type="predicted"/>
<reference evidence="2 3" key="1">
    <citation type="journal article" date="2021" name="BMC Genomics">
        <title>Genome-resolved metagenome and metatranscriptome analyses of thermophilic composting reveal key bacterial players and their metabolic interactions.</title>
        <authorList>
            <person name="Braga L.P.P."/>
            <person name="Pereira R.V."/>
            <person name="Martins L.F."/>
            <person name="Moura L.M.S."/>
            <person name="Sanchez F.B."/>
            <person name="Patane J.S.L."/>
            <person name="da Silva A.M."/>
            <person name="Setubal J.C."/>
        </authorList>
    </citation>
    <scope>NUCLEOTIDE SEQUENCE [LARGE SCALE GENOMIC DNA]</scope>
    <source>
        <strain evidence="2">ZC4RG45</strain>
    </source>
</reference>
<sequence>MVLAQPDDHFAVKGTEPVSMAAVGGGPTVLRMALGAQLRRLREAAGVSRETAGEAIRASHSKISRMECGRVSFKERDIRDLLYLYGVTDPMQVESFVTLARRAKERGWWHKYDESLPDWFETYVGLEQAAKIIRCFEAQFVPGLLQTEEYARAVIQSAHSEDGPEKGEDRLAVRMRRQEILTRQAGPANLWAVLDEGAVRRTIGGRAIMRRQIEHLVEMSRRPNVTIQVLPYSVGGHAASGGSFTILRFPESELPDVVYLEQLTSALYLDKRQDIDNYLAVMDRVSVQALDPRRTRDLLNAILQEL</sequence>
<dbReference type="Pfam" id="PF13560">
    <property type="entry name" value="HTH_31"/>
    <property type="match status" value="1"/>
</dbReference>
<accession>A0ABD6FCW4</accession>
<evidence type="ECO:0000313" key="2">
    <source>
        <dbReference type="EMBL" id="MFO7190764.1"/>
    </source>
</evidence>